<sequence>MSGVGDSEGYRYWFRWQVPVCALILILTIITSSVHIVKVKAQPFYHNHLWIPCWRNLTPLCLLLYRAFAFLCLARIHFDIIALDGPFSFYFYTQWTFTLVMIYFALGTIISAHGCWQYIKKPPLANGEMDLFLRRDLEESMPTNPIAYKDKEMKSSIRLQSQYVEEDFKQRVGFWGYVMQITYQTSAGAVILTDIVFWCVIVPFLSISHFKLNMLMGAMHSLNAIFLLLDTALNNLSRIFCALELWVHNFPMDHPRLWISSSSSSNRWPYPFLELDTPWAPICSHTLLWLVFTDSQSKIYDSSQILPSRTF</sequence>
<feature type="transmembrane region" description="Helical" evidence="1">
    <location>
        <begin position="57"/>
        <end position="78"/>
    </location>
</feature>
<evidence type="ECO:0000313" key="3">
    <source>
        <dbReference type="Proteomes" id="UP001374535"/>
    </source>
</evidence>
<keyword evidence="1" id="KW-0812">Transmembrane</keyword>
<dbReference type="PANTHER" id="PTHR12242:SF38">
    <property type="entry name" value="TRANSMEMBRANE PROTEIN"/>
    <property type="match status" value="1"/>
</dbReference>
<dbReference type="PANTHER" id="PTHR12242">
    <property type="entry name" value="OS02G0130600 PROTEIN-RELATED"/>
    <property type="match status" value="1"/>
</dbReference>
<dbReference type="EMBL" id="CP144692">
    <property type="protein sequence ID" value="WVY96096.1"/>
    <property type="molecule type" value="Genomic_DNA"/>
</dbReference>
<dbReference type="AlphaFoldDB" id="A0AAQ3MS78"/>
<protein>
    <submittedName>
        <fullName evidence="2">Uncharacterized protein</fullName>
    </submittedName>
</protein>
<gene>
    <name evidence="2" type="ORF">V8G54_028247</name>
</gene>
<feature type="transmembrane region" description="Helical" evidence="1">
    <location>
        <begin position="16"/>
        <end position="37"/>
    </location>
</feature>
<organism evidence="2 3">
    <name type="scientific">Vigna mungo</name>
    <name type="common">Black gram</name>
    <name type="synonym">Phaseolus mungo</name>
    <dbReference type="NCBI Taxonomy" id="3915"/>
    <lineage>
        <taxon>Eukaryota</taxon>
        <taxon>Viridiplantae</taxon>
        <taxon>Streptophyta</taxon>
        <taxon>Embryophyta</taxon>
        <taxon>Tracheophyta</taxon>
        <taxon>Spermatophyta</taxon>
        <taxon>Magnoliopsida</taxon>
        <taxon>eudicotyledons</taxon>
        <taxon>Gunneridae</taxon>
        <taxon>Pentapetalae</taxon>
        <taxon>rosids</taxon>
        <taxon>fabids</taxon>
        <taxon>Fabales</taxon>
        <taxon>Fabaceae</taxon>
        <taxon>Papilionoideae</taxon>
        <taxon>50 kb inversion clade</taxon>
        <taxon>NPAAA clade</taxon>
        <taxon>indigoferoid/millettioid clade</taxon>
        <taxon>Phaseoleae</taxon>
        <taxon>Vigna</taxon>
    </lineage>
</organism>
<name>A0AAQ3MS78_VIGMU</name>
<accession>A0AAQ3MS78</accession>
<evidence type="ECO:0000256" key="1">
    <source>
        <dbReference type="SAM" id="Phobius"/>
    </source>
</evidence>
<evidence type="ECO:0000313" key="2">
    <source>
        <dbReference type="EMBL" id="WVY96096.1"/>
    </source>
</evidence>
<reference evidence="2 3" key="1">
    <citation type="journal article" date="2023" name="Life. Sci Alliance">
        <title>Evolutionary insights into 3D genome organization and epigenetic landscape of Vigna mungo.</title>
        <authorList>
            <person name="Junaid A."/>
            <person name="Singh B."/>
            <person name="Bhatia S."/>
        </authorList>
    </citation>
    <scope>NUCLEOTIDE SEQUENCE [LARGE SCALE GENOMIC DNA]</scope>
    <source>
        <strain evidence="2">Urdbean</strain>
    </source>
</reference>
<feature type="transmembrane region" description="Helical" evidence="1">
    <location>
        <begin position="187"/>
        <end position="206"/>
    </location>
</feature>
<dbReference type="GO" id="GO:0016020">
    <property type="term" value="C:membrane"/>
    <property type="evidence" value="ECO:0007669"/>
    <property type="project" value="TreeGrafter"/>
</dbReference>
<dbReference type="Proteomes" id="UP001374535">
    <property type="component" value="Chromosome 9"/>
</dbReference>
<keyword evidence="1" id="KW-0472">Membrane</keyword>
<keyword evidence="1" id="KW-1133">Transmembrane helix</keyword>
<proteinExistence type="predicted"/>
<keyword evidence="3" id="KW-1185">Reference proteome</keyword>
<feature type="transmembrane region" description="Helical" evidence="1">
    <location>
        <begin position="90"/>
        <end position="112"/>
    </location>
</feature>